<dbReference type="PROSITE" id="PS51257">
    <property type="entry name" value="PROKAR_LIPOPROTEIN"/>
    <property type="match status" value="1"/>
</dbReference>
<sequence length="317" mass="35525">MKRKFSLYKMLVVILTIAIAITLASCKSNSKTDTNESSSNTYPLTVKDQMGREVVIEKEPERIISLAPSNTEILFALGLGDKVVGVTDYCDYPEEAKQKEKIGGFADPNIEKVLSLKPDLVLATSMHEQPVRKLEELQIPVLVLNPKNIDEVFDALLLVGKVTNREEQAEELVASLKSRVKVIEEKVSSIPEDKRPKVFYELWPSPITSAGPGTFVHDLIEKAGGINVASDAAKPYPEYSQEMIIEKNPDIIIFSHHGSSNQTKEDIIKRPGWENIKAIKEGKVYYVDENIIQRPTPRLVDGLEQFAKIIHPEIFKD</sequence>
<dbReference type="EMBL" id="LOED01000027">
    <property type="protein sequence ID" value="KXG75393.1"/>
    <property type="molecule type" value="Genomic_DNA"/>
</dbReference>
<keyword evidence="5" id="KW-1185">Reference proteome</keyword>
<dbReference type="Pfam" id="PF01497">
    <property type="entry name" value="Peripla_BP_2"/>
    <property type="match status" value="1"/>
</dbReference>
<name>A0A140L4B8_9FIRM</name>
<dbReference type="Gene3D" id="3.40.50.1980">
    <property type="entry name" value="Nitrogenase molybdenum iron protein domain"/>
    <property type="match status" value="2"/>
</dbReference>
<evidence type="ECO:0000313" key="4">
    <source>
        <dbReference type="EMBL" id="KXG75393.1"/>
    </source>
</evidence>
<evidence type="ECO:0000259" key="3">
    <source>
        <dbReference type="PROSITE" id="PS50983"/>
    </source>
</evidence>
<dbReference type="STRING" id="520764.AN618_19050"/>
<dbReference type="GO" id="GO:0071281">
    <property type="term" value="P:cellular response to iron ion"/>
    <property type="evidence" value="ECO:0007669"/>
    <property type="project" value="TreeGrafter"/>
</dbReference>
<dbReference type="NCBIfam" id="NF038402">
    <property type="entry name" value="TroA_like"/>
    <property type="match status" value="1"/>
</dbReference>
<accession>A0A140L4B8</accession>
<dbReference type="InterPro" id="IPR002491">
    <property type="entry name" value="ABC_transptr_periplasmic_BD"/>
</dbReference>
<comment type="caution">
    <text evidence="4">The sequence shown here is derived from an EMBL/GenBank/DDBJ whole genome shotgun (WGS) entry which is preliminary data.</text>
</comment>
<dbReference type="InterPro" id="IPR054828">
    <property type="entry name" value="Vit_B12_bind_prot"/>
</dbReference>
<dbReference type="CDD" id="cd01144">
    <property type="entry name" value="BtuF"/>
    <property type="match status" value="1"/>
</dbReference>
<dbReference type="InParanoid" id="A0A140L4B8"/>
<protein>
    <submittedName>
        <fullName evidence="4">Vitamin B12-binding protein</fullName>
    </submittedName>
</protein>
<dbReference type="AlphaFoldDB" id="A0A140L4B8"/>
<dbReference type="PATRIC" id="fig|520764.3.peg.2043"/>
<dbReference type="Proteomes" id="UP000070427">
    <property type="component" value="Unassembled WGS sequence"/>
</dbReference>
<dbReference type="SUPFAM" id="SSF53807">
    <property type="entry name" value="Helical backbone' metal receptor"/>
    <property type="match status" value="1"/>
</dbReference>
<dbReference type="PANTHER" id="PTHR30535:SF34">
    <property type="entry name" value="MOLYBDATE-BINDING PROTEIN MOLA"/>
    <property type="match status" value="1"/>
</dbReference>
<dbReference type="RefSeq" id="WP_187694916.1">
    <property type="nucleotide sequence ID" value="NZ_LOED01000027.1"/>
</dbReference>
<evidence type="ECO:0000313" key="5">
    <source>
        <dbReference type="Proteomes" id="UP000070427"/>
    </source>
</evidence>
<feature type="domain" description="Fe/B12 periplasmic-binding" evidence="3">
    <location>
        <begin position="62"/>
        <end position="314"/>
    </location>
</feature>
<evidence type="ECO:0000256" key="1">
    <source>
        <dbReference type="ARBA" id="ARBA00008814"/>
    </source>
</evidence>
<organism evidence="4 5">
    <name type="scientific">Fervidicola ferrireducens</name>
    <dbReference type="NCBI Taxonomy" id="520764"/>
    <lineage>
        <taxon>Bacteria</taxon>
        <taxon>Bacillati</taxon>
        <taxon>Bacillota</taxon>
        <taxon>Clostridia</taxon>
        <taxon>Thermosediminibacterales</taxon>
        <taxon>Thermosediminibacteraceae</taxon>
        <taxon>Fervidicola</taxon>
    </lineage>
</organism>
<dbReference type="FunCoup" id="A0A140L4B8">
    <property type="interactions" value="198"/>
</dbReference>
<dbReference type="InterPro" id="IPR050902">
    <property type="entry name" value="ABC_Transporter_SBP"/>
</dbReference>
<comment type="similarity">
    <text evidence="1">Belongs to the bacterial solute-binding protein 8 family.</text>
</comment>
<proteinExistence type="inferred from homology"/>
<reference evidence="4 5" key="1">
    <citation type="submission" date="2015-12" db="EMBL/GenBank/DDBJ databases">
        <title>Draft genome sequnece of Fervidicola ferrireducens strain Y170.</title>
        <authorList>
            <person name="Patel B.K."/>
        </authorList>
    </citation>
    <scope>NUCLEOTIDE SEQUENCE [LARGE SCALE GENOMIC DNA]</scope>
    <source>
        <strain evidence="4 5">Y170</strain>
    </source>
</reference>
<gene>
    <name evidence="4" type="primary">btuF</name>
    <name evidence="4" type="ORF">AN618_19050</name>
</gene>
<dbReference type="PANTHER" id="PTHR30535">
    <property type="entry name" value="VITAMIN B12-BINDING PROTEIN"/>
    <property type="match status" value="1"/>
</dbReference>
<evidence type="ECO:0000256" key="2">
    <source>
        <dbReference type="ARBA" id="ARBA00022729"/>
    </source>
</evidence>
<keyword evidence="2" id="KW-0732">Signal</keyword>
<dbReference type="PROSITE" id="PS50983">
    <property type="entry name" value="FE_B12_PBP"/>
    <property type="match status" value="1"/>
</dbReference>